<accession>A0A222G6U7</accession>
<dbReference type="InterPro" id="IPR010824">
    <property type="entry name" value="DUF1425"/>
</dbReference>
<protein>
    <submittedName>
        <fullName evidence="1">DUF1425 domain-containing protein</fullName>
    </submittedName>
</protein>
<dbReference type="CDD" id="cd09030">
    <property type="entry name" value="DUF1425"/>
    <property type="match status" value="1"/>
</dbReference>
<dbReference type="OrthoDB" id="5616034at2"/>
<dbReference type="AlphaFoldDB" id="A0A222G6U7"/>
<dbReference type="RefSeq" id="WP_081149915.1">
    <property type="nucleotide sequence ID" value="NZ_CP020465.1"/>
</dbReference>
<proteinExistence type="predicted"/>
<dbReference type="Pfam" id="PF07233">
    <property type="entry name" value="DUF1425"/>
    <property type="match status" value="1"/>
</dbReference>
<name>A0A222G6U7_9GAMM</name>
<keyword evidence="2" id="KW-1185">Reference proteome</keyword>
<organism evidence="1 2">
    <name type="scientific">Cognaticolwellia beringensis</name>
    <dbReference type="NCBI Taxonomy" id="1967665"/>
    <lineage>
        <taxon>Bacteria</taxon>
        <taxon>Pseudomonadati</taxon>
        <taxon>Pseudomonadota</taxon>
        <taxon>Gammaproteobacteria</taxon>
        <taxon>Alteromonadales</taxon>
        <taxon>Colwelliaceae</taxon>
        <taxon>Cognaticolwellia</taxon>
    </lineage>
</organism>
<reference evidence="1 2" key="1">
    <citation type="submission" date="2017-08" db="EMBL/GenBank/DDBJ databases">
        <title>Complete genome of Colwellia sp. NB097-1, a psychrophile bacterium ioslated from Bering Sea.</title>
        <authorList>
            <person name="Chen X."/>
        </authorList>
    </citation>
    <scope>NUCLEOTIDE SEQUENCE [LARGE SCALE GENOMIC DNA]</scope>
    <source>
        <strain evidence="1 2">NB097-1</strain>
    </source>
</reference>
<dbReference type="Proteomes" id="UP000202259">
    <property type="component" value="Chromosome"/>
</dbReference>
<dbReference type="EMBL" id="CP020465">
    <property type="protein sequence ID" value="ASP47323.1"/>
    <property type="molecule type" value="Genomic_DNA"/>
</dbReference>
<sequence length="158" mass="17556">MLNSKNTLNTRQKIIGSVAVILVSAIVTAGCANKKPPVTSGTGTSAMTQGDDFSKHLEVHNKALAKRLFISDVKSRKSNDLLEINLTLTSRYDKSQKLQYHFNWFDEAGFVIEAGKTPWVPLELHGKQSTTLRGLAPNINVSTFSVYVREIPEKAYKY</sequence>
<dbReference type="InterPro" id="IPR038483">
    <property type="entry name" value="YcfL-like_sf"/>
</dbReference>
<dbReference type="KEGG" id="cber:B5D82_05825"/>
<evidence type="ECO:0000313" key="2">
    <source>
        <dbReference type="Proteomes" id="UP000202259"/>
    </source>
</evidence>
<evidence type="ECO:0000313" key="1">
    <source>
        <dbReference type="EMBL" id="ASP47323.1"/>
    </source>
</evidence>
<dbReference type="Gene3D" id="2.60.40.3230">
    <property type="match status" value="1"/>
</dbReference>
<gene>
    <name evidence="1" type="ORF">B5D82_05825</name>
</gene>
<dbReference type="PROSITE" id="PS51257">
    <property type="entry name" value="PROKAR_LIPOPROTEIN"/>
    <property type="match status" value="1"/>
</dbReference>